<evidence type="ECO:0000313" key="9">
    <source>
        <dbReference type="EMBL" id="KAK8743290.1"/>
    </source>
</evidence>
<sequence length="150" mass="17865">MSSRLYPIYQQGNPQLRIFLPNFFMKLVKPSDPQPPNVVQFIVPVQMTRYDIKNYLEKIYSVPVENIVTHVRMGKFERNFKGYIIKKDDYKVAYVTLPRTEKFVFPDLFPENKQKEADKELEKIDTLKAEWDASIKRHKHRQGVPTWFGL</sequence>
<protein>
    <recommendedName>
        <fullName evidence="7">Large ribosomal subunit protein uL23m</fullName>
    </recommendedName>
    <alternativeName>
        <fullName evidence="8">39S ribosomal protein L23, mitochondrial</fullName>
    </alternativeName>
</protein>
<evidence type="ECO:0000256" key="3">
    <source>
        <dbReference type="ARBA" id="ARBA00022980"/>
    </source>
</evidence>
<evidence type="ECO:0000313" key="10">
    <source>
        <dbReference type="Proteomes" id="UP001445076"/>
    </source>
</evidence>
<dbReference type="SUPFAM" id="SSF54189">
    <property type="entry name" value="Ribosomal proteins S24e, L23 and L15e"/>
    <property type="match status" value="1"/>
</dbReference>
<comment type="similarity">
    <text evidence="2">Belongs to the universal ribosomal protein uL23 family.</text>
</comment>
<comment type="subcellular location">
    <subcellularLocation>
        <location evidence="1">Mitochondrion</location>
    </subcellularLocation>
</comment>
<evidence type="ECO:0000256" key="6">
    <source>
        <dbReference type="ARBA" id="ARBA00038782"/>
    </source>
</evidence>
<dbReference type="InterPro" id="IPR013025">
    <property type="entry name" value="Ribosomal_uL23-like"/>
</dbReference>
<dbReference type="PANTHER" id="PTHR12059:SF5">
    <property type="entry name" value="LARGE RIBOSOMAL SUBUNIT PROTEIN UL23M"/>
    <property type="match status" value="1"/>
</dbReference>
<dbReference type="InterPro" id="IPR012677">
    <property type="entry name" value="Nucleotide-bd_a/b_plait_sf"/>
</dbReference>
<dbReference type="InterPro" id="IPR012678">
    <property type="entry name" value="Ribosomal_uL23/eL15/eS24_sf"/>
</dbReference>
<evidence type="ECO:0000256" key="2">
    <source>
        <dbReference type="ARBA" id="ARBA00006700"/>
    </source>
</evidence>
<keyword evidence="10" id="KW-1185">Reference proteome</keyword>
<dbReference type="Gene3D" id="3.30.70.330">
    <property type="match status" value="1"/>
</dbReference>
<dbReference type="GO" id="GO:0003735">
    <property type="term" value="F:structural constituent of ribosome"/>
    <property type="evidence" value="ECO:0007669"/>
    <property type="project" value="InterPro"/>
</dbReference>
<name>A0AAW0XUH4_CHEQU</name>
<comment type="caution">
    <text evidence="9">The sequence shown here is derived from an EMBL/GenBank/DDBJ whole genome shotgun (WGS) entry which is preliminary data.</text>
</comment>
<dbReference type="Proteomes" id="UP001445076">
    <property type="component" value="Unassembled WGS sequence"/>
</dbReference>
<organism evidence="9 10">
    <name type="scientific">Cherax quadricarinatus</name>
    <name type="common">Australian red claw crayfish</name>
    <dbReference type="NCBI Taxonomy" id="27406"/>
    <lineage>
        <taxon>Eukaryota</taxon>
        <taxon>Metazoa</taxon>
        <taxon>Ecdysozoa</taxon>
        <taxon>Arthropoda</taxon>
        <taxon>Crustacea</taxon>
        <taxon>Multicrustacea</taxon>
        <taxon>Malacostraca</taxon>
        <taxon>Eumalacostraca</taxon>
        <taxon>Eucarida</taxon>
        <taxon>Decapoda</taxon>
        <taxon>Pleocyemata</taxon>
        <taxon>Astacidea</taxon>
        <taxon>Parastacoidea</taxon>
        <taxon>Parastacidae</taxon>
        <taxon>Cherax</taxon>
    </lineage>
</organism>
<evidence type="ECO:0000256" key="8">
    <source>
        <dbReference type="ARBA" id="ARBA00041375"/>
    </source>
</evidence>
<dbReference type="FunFam" id="3.30.70.330:FF:000284">
    <property type="entry name" value="39S ribosomal protein L23, mitochondrial"/>
    <property type="match status" value="1"/>
</dbReference>
<keyword evidence="3" id="KW-0689">Ribosomal protein</keyword>
<reference evidence="9 10" key="1">
    <citation type="journal article" date="2024" name="BMC Genomics">
        <title>Genome assembly of redclaw crayfish (Cherax quadricarinatus) provides insights into its immune adaptation and hypoxia tolerance.</title>
        <authorList>
            <person name="Liu Z."/>
            <person name="Zheng J."/>
            <person name="Li H."/>
            <person name="Fang K."/>
            <person name="Wang S."/>
            <person name="He J."/>
            <person name="Zhou D."/>
            <person name="Weng S."/>
            <person name="Chi M."/>
            <person name="Gu Z."/>
            <person name="He J."/>
            <person name="Li F."/>
            <person name="Wang M."/>
        </authorList>
    </citation>
    <scope>NUCLEOTIDE SEQUENCE [LARGE SCALE GENOMIC DNA]</scope>
    <source>
        <strain evidence="9">ZL_2023a</strain>
    </source>
</reference>
<dbReference type="AlphaFoldDB" id="A0AAW0XUH4"/>
<dbReference type="EMBL" id="JARKIK010000025">
    <property type="protein sequence ID" value="KAK8743290.1"/>
    <property type="molecule type" value="Genomic_DNA"/>
</dbReference>
<accession>A0AAW0XUH4</accession>
<dbReference type="GO" id="GO:0032543">
    <property type="term" value="P:mitochondrial translation"/>
    <property type="evidence" value="ECO:0007669"/>
    <property type="project" value="TreeGrafter"/>
</dbReference>
<comment type="subunit">
    <text evidence="6">Component of the mitochondrial ribosome large subunit (39S) which comprises a 16S rRNA and about 50 distinct proteins.</text>
</comment>
<evidence type="ECO:0000256" key="1">
    <source>
        <dbReference type="ARBA" id="ARBA00004173"/>
    </source>
</evidence>
<gene>
    <name evidence="9" type="ORF">OTU49_001354</name>
</gene>
<dbReference type="Pfam" id="PF00276">
    <property type="entry name" value="Ribosomal_L23"/>
    <property type="match status" value="1"/>
</dbReference>
<evidence type="ECO:0000256" key="5">
    <source>
        <dbReference type="ARBA" id="ARBA00023274"/>
    </source>
</evidence>
<proteinExistence type="inferred from homology"/>
<evidence type="ECO:0000256" key="4">
    <source>
        <dbReference type="ARBA" id="ARBA00023128"/>
    </source>
</evidence>
<keyword evidence="5" id="KW-0687">Ribonucleoprotein</keyword>
<evidence type="ECO:0000256" key="7">
    <source>
        <dbReference type="ARBA" id="ARBA00039977"/>
    </source>
</evidence>
<keyword evidence="4" id="KW-0496">Mitochondrion</keyword>
<dbReference type="PANTHER" id="PTHR12059">
    <property type="entry name" value="RIBOSOMAL PROTEIN L23-RELATED"/>
    <property type="match status" value="1"/>
</dbReference>
<dbReference type="GO" id="GO:0005762">
    <property type="term" value="C:mitochondrial large ribosomal subunit"/>
    <property type="evidence" value="ECO:0007669"/>
    <property type="project" value="TreeGrafter"/>
</dbReference>